<dbReference type="SUPFAM" id="SSF69572">
    <property type="entry name" value="Activating enzymes of the ubiquitin-like proteins"/>
    <property type="match status" value="1"/>
</dbReference>
<sequence length="397" mass="44068">MACALGFRELANHNPFVQELEDQGYLVDFINGYFIIYGLPYLDKDGTLKHGDWISPVDLTNNVLDPPSNHQAWFRGSRPHDQSGRALRLGGGPGQVTVAEGYVTDHSFSFKLTDGGVMRPYRSFEEKVNTYLEVITAPALAAYSDATPLHAIAIKAAEQGSPLRFPDTLSSRYNINDVSALLKGKKVAIIGLGGTGAYILDFLARTHLERIALFDDDDVQVHTIFRIPGYIHRAIGQKKVDAFAQQYGNWHNGIVPIAELVTSGNIERLREFDFVFVSIDNGPSRLQIVGWLSANSIPFVDCGMGLNRSVTGMNGVVRVTGVDRSAFEQSLDTPYLPTGDNKADEYRKQAQIAELNALNAAFAVIRFKQHFRLYEREDDAVSYIFETASFEINAVRQ</sequence>
<protein>
    <submittedName>
        <fullName evidence="3">ThiF family adenylyltransferase</fullName>
    </submittedName>
</protein>
<feature type="domain" description="THIF-type NAD/FAD binding fold" evidence="1">
    <location>
        <begin position="182"/>
        <end position="317"/>
    </location>
</feature>
<keyword evidence="3" id="KW-0548">Nucleotidyltransferase</keyword>
<dbReference type="Proteomes" id="UP001279642">
    <property type="component" value="Unassembled WGS sequence"/>
</dbReference>
<dbReference type="EMBL" id="JAXCLW010000009">
    <property type="protein sequence ID" value="MDY0885382.1"/>
    <property type="molecule type" value="Genomic_DNA"/>
</dbReference>
<feature type="domain" description="DUF6791" evidence="2">
    <location>
        <begin position="17"/>
        <end position="168"/>
    </location>
</feature>
<dbReference type="Gene3D" id="3.40.50.720">
    <property type="entry name" value="NAD(P)-binding Rossmann-like Domain"/>
    <property type="match status" value="1"/>
</dbReference>
<reference evidence="3 4" key="1">
    <citation type="journal article" date="2016" name="Antonie Van Leeuwenhoek">
        <title>Dongia soli sp. nov., isolated from soil from Dokdo, Korea.</title>
        <authorList>
            <person name="Kim D.U."/>
            <person name="Lee H."/>
            <person name="Kim H."/>
            <person name="Kim S.G."/>
            <person name="Ka J.O."/>
        </authorList>
    </citation>
    <scope>NUCLEOTIDE SEQUENCE [LARGE SCALE GENOMIC DNA]</scope>
    <source>
        <strain evidence="3 4">D78</strain>
    </source>
</reference>
<gene>
    <name evidence="3" type="ORF">SMD27_21245</name>
</gene>
<dbReference type="GO" id="GO:0016779">
    <property type="term" value="F:nucleotidyltransferase activity"/>
    <property type="evidence" value="ECO:0007669"/>
    <property type="project" value="UniProtKB-KW"/>
</dbReference>
<dbReference type="PANTHER" id="PTHR43267">
    <property type="entry name" value="TRNA THREONYLCARBAMOYLADENOSINE DEHYDRATASE"/>
    <property type="match status" value="1"/>
</dbReference>
<dbReference type="InterPro" id="IPR000594">
    <property type="entry name" value="ThiF_NAD_FAD-bd"/>
</dbReference>
<dbReference type="CDD" id="cd01483">
    <property type="entry name" value="E1_enzyme_family"/>
    <property type="match status" value="1"/>
</dbReference>
<comment type="caution">
    <text evidence="3">The sequence shown here is derived from an EMBL/GenBank/DDBJ whole genome shotgun (WGS) entry which is preliminary data.</text>
</comment>
<evidence type="ECO:0000313" key="3">
    <source>
        <dbReference type="EMBL" id="MDY0885382.1"/>
    </source>
</evidence>
<evidence type="ECO:0000313" key="4">
    <source>
        <dbReference type="Proteomes" id="UP001279642"/>
    </source>
</evidence>
<accession>A0ABU5EHN0</accession>
<keyword evidence="3" id="KW-0808">Transferase</keyword>
<keyword evidence="4" id="KW-1185">Reference proteome</keyword>
<dbReference type="InterPro" id="IPR046741">
    <property type="entry name" value="DUF6791"/>
</dbReference>
<dbReference type="PANTHER" id="PTHR43267:SF1">
    <property type="entry name" value="TRNA THREONYLCARBAMOYLADENOSINE DEHYDRATASE"/>
    <property type="match status" value="1"/>
</dbReference>
<dbReference type="InterPro" id="IPR045886">
    <property type="entry name" value="ThiF/MoeB/HesA"/>
</dbReference>
<name>A0ABU5EHN0_9PROT</name>
<dbReference type="Pfam" id="PF20590">
    <property type="entry name" value="DUF6791"/>
    <property type="match status" value="1"/>
</dbReference>
<dbReference type="Pfam" id="PF00899">
    <property type="entry name" value="ThiF"/>
    <property type="match status" value="1"/>
</dbReference>
<dbReference type="RefSeq" id="WP_320510454.1">
    <property type="nucleotide sequence ID" value="NZ_JAXCLW010000009.1"/>
</dbReference>
<organism evidence="3 4">
    <name type="scientific">Dongia soli</name>
    <dbReference type="NCBI Taxonomy" id="600628"/>
    <lineage>
        <taxon>Bacteria</taxon>
        <taxon>Pseudomonadati</taxon>
        <taxon>Pseudomonadota</taxon>
        <taxon>Alphaproteobacteria</taxon>
        <taxon>Rhodospirillales</taxon>
        <taxon>Dongiaceae</taxon>
        <taxon>Dongia</taxon>
    </lineage>
</organism>
<evidence type="ECO:0000259" key="2">
    <source>
        <dbReference type="Pfam" id="PF20590"/>
    </source>
</evidence>
<dbReference type="InterPro" id="IPR035985">
    <property type="entry name" value="Ubiquitin-activating_enz"/>
</dbReference>
<evidence type="ECO:0000259" key="1">
    <source>
        <dbReference type="Pfam" id="PF00899"/>
    </source>
</evidence>
<proteinExistence type="predicted"/>